<evidence type="ECO:0000256" key="2">
    <source>
        <dbReference type="ARBA" id="ARBA00023125"/>
    </source>
</evidence>
<feature type="domain" description="Response regulatory" evidence="6">
    <location>
        <begin position="3"/>
        <end position="116"/>
    </location>
</feature>
<dbReference type="GO" id="GO:0005829">
    <property type="term" value="C:cytosol"/>
    <property type="evidence" value="ECO:0007669"/>
    <property type="project" value="TreeGrafter"/>
</dbReference>
<reference evidence="8" key="2">
    <citation type="submission" date="2021-04" db="EMBL/GenBank/DDBJ databases">
        <authorList>
            <person name="Gilroy R."/>
        </authorList>
    </citation>
    <scope>NUCLEOTIDE SEQUENCE</scope>
    <source>
        <strain evidence="8">CHK187-11901</strain>
    </source>
</reference>
<dbReference type="GO" id="GO:0000156">
    <property type="term" value="F:phosphorelay response regulator activity"/>
    <property type="evidence" value="ECO:0007669"/>
    <property type="project" value="TreeGrafter"/>
</dbReference>
<evidence type="ECO:0000313" key="8">
    <source>
        <dbReference type="EMBL" id="HJC36881.1"/>
    </source>
</evidence>
<gene>
    <name evidence="8" type="ORF">H9702_07090</name>
</gene>
<dbReference type="PROSITE" id="PS50110">
    <property type="entry name" value="RESPONSE_REGULATORY"/>
    <property type="match status" value="1"/>
</dbReference>
<keyword evidence="1" id="KW-0805">Transcription regulation</keyword>
<evidence type="ECO:0000256" key="1">
    <source>
        <dbReference type="ARBA" id="ARBA00023015"/>
    </source>
</evidence>
<dbReference type="Gene3D" id="6.10.250.690">
    <property type="match status" value="1"/>
</dbReference>
<name>A0A9D2NST6_9FIRM</name>
<feature type="domain" description="OmpR/PhoB-type" evidence="7">
    <location>
        <begin position="122"/>
        <end position="220"/>
    </location>
</feature>
<proteinExistence type="predicted"/>
<organism evidence="8 9">
    <name type="scientific">Candidatus Merdibacter merdavium</name>
    <dbReference type="NCBI Taxonomy" id="2838692"/>
    <lineage>
        <taxon>Bacteria</taxon>
        <taxon>Bacillati</taxon>
        <taxon>Bacillota</taxon>
        <taxon>Erysipelotrichia</taxon>
        <taxon>Erysipelotrichales</taxon>
        <taxon>Erysipelotrichaceae</taxon>
        <taxon>Merdibacter</taxon>
    </lineage>
</organism>
<evidence type="ECO:0000256" key="5">
    <source>
        <dbReference type="PROSITE-ProRule" id="PRU01091"/>
    </source>
</evidence>
<dbReference type="Gene3D" id="3.40.50.2300">
    <property type="match status" value="1"/>
</dbReference>
<dbReference type="SUPFAM" id="SSF52172">
    <property type="entry name" value="CheY-like"/>
    <property type="match status" value="1"/>
</dbReference>
<dbReference type="CDD" id="cd00383">
    <property type="entry name" value="trans_reg_C"/>
    <property type="match status" value="1"/>
</dbReference>
<protein>
    <submittedName>
        <fullName evidence="8">Response regulator transcription factor</fullName>
    </submittedName>
</protein>
<dbReference type="GO" id="GO:0006355">
    <property type="term" value="P:regulation of DNA-templated transcription"/>
    <property type="evidence" value="ECO:0007669"/>
    <property type="project" value="InterPro"/>
</dbReference>
<dbReference type="GO" id="GO:0032993">
    <property type="term" value="C:protein-DNA complex"/>
    <property type="evidence" value="ECO:0007669"/>
    <property type="project" value="TreeGrafter"/>
</dbReference>
<dbReference type="PROSITE" id="PS51755">
    <property type="entry name" value="OMPR_PHOB"/>
    <property type="match status" value="1"/>
</dbReference>
<evidence type="ECO:0000313" key="9">
    <source>
        <dbReference type="Proteomes" id="UP000823896"/>
    </source>
</evidence>
<dbReference type="GO" id="GO:0000976">
    <property type="term" value="F:transcription cis-regulatory region binding"/>
    <property type="evidence" value="ECO:0007669"/>
    <property type="project" value="TreeGrafter"/>
</dbReference>
<accession>A0A9D2NST6</accession>
<evidence type="ECO:0000256" key="3">
    <source>
        <dbReference type="ARBA" id="ARBA00023163"/>
    </source>
</evidence>
<dbReference type="Pfam" id="PF00486">
    <property type="entry name" value="Trans_reg_C"/>
    <property type="match status" value="1"/>
</dbReference>
<dbReference type="PANTHER" id="PTHR48111">
    <property type="entry name" value="REGULATOR OF RPOS"/>
    <property type="match status" value="1"/>
</dbReference>
<dbReference type="InterPro" id="IPR039420">
    <property type="entry name" value="WalR-like"/>
</dbReference>
<keyword evidence="2 5" id="KW-0238">DNA-binding</keyword>
<evidence type="ECO:0000259" key="7">
    <source>
        <dbReference type="PROSITE" id="PS51755"/>
    </source>
</evidence>
<dbReference type="CDD" id="cd17574">
    <property type="entry name" value="REC_OmpR"/>
    <property type="match status" value="1"/>
</dbReference>
<dbReference type="Pfam" id="PF00072">
    <property type="entry name" value="Response_reg"/>
    <property type="match status" value="1"/>
</dbReference>
<dbReference type="InterPro" id="IPR036388">
    <property type="entry name" value="WH-like_DNA-bd_sf"/>
</dbReference>
<feature type="DNA-binding region" description="OmpR/PhoB-type" evidence="5">
    <location>
        <begin position="122"/>
        <end position="220"/>
    </location>
</feature>
<sequence length="220" mass="25508">MKKIVIVEDDERLREELKILLDNNGYEARILRSFDRAADALIEMDADLVLLDIMIPGINGQQVLKQLRAKSDVPVIMVTSKNNEVDEVLSMSYGADDYMTKPYNPTLLLLHIEALFKRISRQNTMDVYRGVKVNVLRSTLEKGEQELLLSKNEMAIFHYLLQHKGCIVSRDDLMDYLWDTNKFIDDNTLTVNITRLRRKLEEIGLYDVIETRRGQGYLLV</sequence>
<dbReference type="SMART" id="SM00448">
    <property type="entry name" value="REC"/>
    <property type="match status" value="1"/>
</dbReference>
<dbReference type="EMBL" id="DWWM01000044">
    <property type="protein sequence ID" value="HJC36881.1"/>
    <property type="molecule type" value="Genomic_DNA"/>
</dbReference>
<dbReference type="InterPro" id="IPR011006">
    <property type="entry name" value="CheY-like_superfamily"/>
</dbReference>
<dbReference type="Proteomes" id="UP000823896">
    <property type="component" value="Unassembled WGS sequence"/>
</dbReference>
<keyword evidence="4" id="KW-0597">Phosphoprotein</keyword>
<dbReference type="InterPro" id="IPR001867">
    <property type="entry name" value="OmpR/PhoB-type_DNA-bd"/>
</dbReference>
<dbReference type="PANTHER" id="PTHR48111:SF43">
    <property type="entry name" value="STAGE 0 SPORULATION PROTEIN A HOMOLOG"/>
    <property type="match status" value="1"/>
</dbReference>
<reference evidence="8" key="1">
    <citation type="journal article" date="2021" name="PeerJ">
        <title>Extensive microbial diversity within the chicken gut microbiome revealed by metagenomics and culture.</title>
        <authorList>
            <person name="Gilroy R."/>
            <person name="Ravi A."/>
            <person name="Getino M."/>
            <person name="Pursley I."/>
            <person name="Horton D.L."/>
            <person name="Alikhan N.F."/>
            <person name="Baker D."/>
            <person name="Gharbi K."/>
            <person name="Hall N."/>
            <person name="Watson M."/>
            <person name="Adriaenssens E.M."/>
            <person name="Foster-Nyarko E."/>
            <person name="Jarju S."/>
            <person name="Secka A."/>
            <person name="Antonio M."/>
            <person name="Oren A."/>
            <person name="Chaudhuri R.R."/>
            <person name="La Ragione R."/>
            <person name="Hildebrand F."/>
            <person name="Pallen M.J."/>
        </authorList>
    </citation>
    <scope>NUCLEOTIDE SEQUENCE</scope>
    <source>
        <strain evidence="8">CHK187-11901</strain>
    </source>
</reference>
<dbReference type="InterPro" id="IPR001789">
    <property type="entry name" value="Sig_transdc_resp-reg_receiver"/>
</dbReference>
<dbReference type="SMART" id="SM00862">
    <property type="entry name" value="Trans_reg_C"/>
    <property type="match status" value="1"/>
</dbReference>
<dbReference type="InterPro" id="IPR016032">
    <property type="entry name" value="Sig_transdc_resp-reg_C-effctor"/>
</dbReference>
<evidence type="ECO:0000256" key="4">
    <source>
        <dbReference type="PROSITE-ProRule" id="PRU00169"/>
    </source>
</evidence>
<evidence type="ECO:0000259" key="6">
    <source>
        <dbReference type="PROSITE" id="PS50110"/>
    </source>
</evidence>
<dbReference type="AlphaFoldDB" id="A0A9D2NST6"/>
<feature type="modified residue" description="4-aspartylphosphate" evidence="4">
    <location>
        <position position="52"/>
    </location>
</feature>
<comment type="caution">
    <text evidence="8">The sequence shown here is derived from an EMBL/GenBank/DDBJ whole genome shotgun (WGS) entry which is preliminary data.</text>
</comment>
<dbReference type="SUPFAM" id="SSF46894">
    <property type="entry name" value="C-terminal effector domain of the bipartite response regulators"/>
    <property type="match status" value="1"/>
</dbReference>
<dbReference type="Gene3D" id="1.10.10.10">
    <property type="entry name" value="Winged helix-like DNA-binding domain superfamily/Winged helix DNA-binding domain"/>
    <property type="match status" value="1"/>
</dbReference>
<keyword evidence="3" id="KW-0804">Transcription</keyword>